<evidence type="ECO:0000313" key="10">
    <source>
        <dbReference type="Proteomes" id="UP000537260"/>
    </source>
</evidence>
<dbReference type="InterPro" id="IPR013563">
    <property type="entry name" value="Oligopep_ABC_C"/>
</dbReference>
<keyword evidence="6 9" id="KW-0067">ATP-binding</keyword>
<keyword evidence="5" id="KW-0547">Nucleotide-binding</keyword>
<dbReference type="PANTHER" id="PTHR43297:SF2">
    <property type="entry name" value="DIPEPTIDE TRANSPORT ATP-BINDING PROTEIN DPPD"/>
    <property type="match status" value="1"/>
</dbReference>
<dbReference type="GO" id="GO:0005524">
    <property type="term" value="F:ATP binding"/>
    <property type="evidence" value="ECO:0007669"/>
    <property type="project" value="UniProtKB-KW"/>
</dbReference>
<dbReference type="NCBIfam" id="NF008453">
    <property type="entry name" value="PRK11308.1"/>
    <property type="match status" value="2"/>
</dbReference>
<dbReference type="Pfam" id="PF00005">
    <property type="entry name" value="ABC_tran"/>
    <property type="match status" value="2"/>
</dbReference>
<name>A0A7Z0EBQ4_9MICO</name>
<comment type="similarity">
    <text evidence="2">Belongs to the ABC transporter superfamily.</text>
</comment>
<reference evidence="9 10" key="1">
    <citation type="submission" date="2020-07" db="EMBL/GenBank/DDBJ databases">
        <title>Sequencing the genomes of 1000 actinobacteria strains.</title>
        <authorList>
            <person name="Klenk H.-P."/>
        </authorList>
    </citation>
    <scope>NUCLEOTIDE SEQUENCE [LARGE SCALE GENOMIC DNA]</scope>
    <source>
        <strain evidence="9 10">LI1</strain>
    </source>
</reference>
<protein>
    <submittedName>
        <fullName evidence="9">Peptide/nickel transport system ATP-binding protein</fullName>
    </submittedName>
</protein>
<evidence type="ECO:0000256" key="4">
    <source>
        <dbReference type="ARBA" id="ARBA00022475"/>
    </source>
</evidence>
<dbReference type="PROSITE" id="PS00211">
    <property type="entry name" value="ABC_TRANSPORTER_1"/>
    <property type="match status" value="2"/>
</dbReference>
<feature type="domain" description="ABC transporter" evidence="8">
    <location>
        <begin position="8"/>
        <end position="257"/>
    </location>
</feature>
<keyword evidence="7" id="KW-0472">Membrane</keyword>
<feature type="domain" description="ABC transporter" evidence="8">
    <location>
        <begin position="297"/>
        <end position="541"/>
    </location>
</feature>
<dbReference type="InterPro" id="IPR017871">
    <property type="entry name" value="ABC_transporter-like_CS"/>
</dbReference>
<dbReference type="SMART" id="SM00382">
    <property type="entry name" value="AAA"/>
    <property type="match status" value="2"/>
</dbReference>
<dbReference type="GO" id="GO:0005886">
    <property type="term" value="C:plasma membrane"/>
    <property type="evidence" value="ECO:0007669"/>
    <property type="project" value="UniProtKB-SubCell"/>
</dbReference>
<dbReference type="SUPFAM" id="SSF52540">
    <property type="entry name" value="P-loop containing nucleoside triphosphate hydrolases"/>
    <property type="match status" value="2"/>
</dbReference>
<dbReference type="InterPro" id="IPR050388">
    <property type="entry name" value="ABC_Ni/Peptide_Import"/>
</dbReference>
<sequence length="575" mass="61579">MTNPPSPLSIEGLSLRIDTPQGVVNAVNGVSLELAPGEILAIVGESGSGKTLTARAVLGLLPARTRTEGAILLSGSDVLTAGPQELRRMRGGEAAMIFQEPSTALNPVFRVGWQLEEGLRAHGVTDRTERRRRALEIVQAVGLPEAERRIDDYPHQFSGGQKQRIMIAMALALRPSVIIADEPTTALDVTVQAEILDLLRECRDSFGASIVLITHNMGVVADLADRVAVMYRGDLVEVAPVDELFRAPREEYTRQLLAAVPRLGSGRGLGESSAGTAFSATPEPAPSAALASPAVRLQGLDIVYRSASGKNPVRAVRSVDLEIGRGEVVGLVGESGSGKSTIGRAIGGLEPIAGGTLEVFGADMRRLRGRALSRMRKRIGFVFQDPAASFNSFMTVEQCITEPMRIHRMPGGTAAHRARALELLDAVELPAAFAARYPFELSGGQRQRVGLARALALEPELVIADEPTSALDVSVQARVLEIFSSLQRELGFASLFISHDLAVVELLAHRVGVLYRGELVELGETARVLHSPQHAYTQRLIAAVPVPDPDVQRRRRAHPDRAAAAPLLLAEKSPA</sequence>
<evidence type="ECO:0000313" key="9">
    <source>
        <dbReference type="EMBL" id="NYJ18583.1"/>
    </source>
</evidence>
<dbReference type="GO" id="GO:0015833">
    <property type="term" value="P:peptide transport"/>
    <property type="evidence" value="ECO:0007669"/>
    <property type="project" value="InterPro"/>
</dbReference>
<dbReference type="CDD" id="cd03257">
    <property type="entry name" value="ABC_NikE_OppD_transporters"/>
    <property type="match status" value="2"/>
</dbReference>
<evidence type="ECO:0000256" key="6">
    <source>
        <dbReference type="ARBA" id="ARBA00022840"/>
    </source>
</evidence>
<dbReference type="PROSITE" id="PS50893">
    <property type="entry name" value="ABC_TRANSPORTER_2"/>
    <property type="match status" value="2"/>
</dbReference>
<keyword evidence="4" id="KW-1003">Cell membrane</keyword>
<dbReference type="RefSeq" id="WP_179577467.1">
    <property type="nucleotide sequence ID" value="NZ_JACCFM010000001.1"/>
</dbReference>
<dbReference type="EMBL" id="JACCFM010000001">
    <property type="protein sequence ID" value="NYJ18583.1"/>
    <property type="molecule type" value="Genomic_DNA"/>
</dbReference>
<dbReference type="InterPro" id="IPR003593">
    <property type="entry name" value="AAA+_ATPase"/>
</dbReference>
<dbReference type="Gene3D" id="3.40.50.300">
    <property type="entry name" value="P-loop containing nucleotide triphosphate hydrolases"/>
    <property type="match status" value="2"/>
</dbReference>
<dbReference type="FunFam" id="3.40.50.300:FF:000016">
    <property type="entry name" value="Oligopeptide ABC transporter ATP-binding component"/>
    <property type="match status" value="1"/>
</dbReference>
<dbReference type="PANTHER" id="PTHR43297">
    <property type="entry name" value="OLIGOPEPTIDE TRANSPORT ATP-BINDING PROTEIN APPD"/>
    <property type="match status" value="1"/>
</dbReference>
<evidence type="ECO:0000256" key="2">
    <source>
        <dbReference type="ARBA" id="ARBA00005417"/>
    </source>
</evidence>
<keyword evidence="10" id="KW-1185">Reference proteome</keyword>
<accession>A0A7Z0EBQ4</accession>
<keyword evidence="3" id="KW-0813">Transport</keyword>
<dbReference type="Proteomes" id="UP000537260">
    <property type="component" value="Unassembled WGS sequence"/>
</dbReference>
<dbReference type="GO" id="GO:0016887">
    <property type="term" value="F:ATP hydrolysis activity"/>
    <property type="evidence" value="ECO:0007669"/>
    <property type="project" value="InterPro"/>
</dbReference>
<evidence type="ECO:0000256" key="1">
    <source>
        <dbReference type="ARBA" id="ARBA00004202"/>
    </source>
</evidence>
<evidence type="ECO:0000256" key="7">
    <source>
        <dbReference type="ARBA" id="ARBA00023136"/>
    </source>
</evidence>
<dbReference type="InterPro" id="IPR003439">
    <property type="entry name" value="ABC_transporter-like_ATP-bd"/>
</dbReference>
<dbReference type="InterPro" id="IPR027417">
    <property type="entry name" value="P-loop_NTPase"/>
</dbReference>
<comment type="caution">
    <text evidence="9">The sequence shown here is derived from an EMBL/GenBank/DDBJ whole genome shotgun (WGS) entry which is preliminary data.</text>
</comment>
<organism evidence="9 10">
    <name type="scientific">Glaciibacter psychrotolerans</name>
    <dbReference type="NCBI Taxonomy" id="670054"/>
    <lineage>
        <taxon>Bacteria</taxon>
        <taxon>Bacillati</taxon>
        <taxon>Actinomycetota</taxon>
        <taxon>Actinomycetes</taxon>
        <taxon>Micrococcales</taxon>
        <taxon>Microbacteriaceae</taxon>
        <taxon>Glaciibacter</taxon>
    </lineage>
</organism>
<dbReference type="Pfam" id="PF08352">
    <property type="entry name" value="oligo_HPY"/>
    <property type="match status" value="2"/>
</dbReference>
<evidence type="ECO:0000256" key="5">
    <source>
        <dbReference type="ARBA" id="ARBA00022741"/>
    </source>
</evidence>
<proteinExistence type="inferred from homology"/>
<evidence type="ECO:0000256" key="3">
    <source>
        <dbReference type="ARBA" id="ARBA00022448"/>
    </source>
</evidence>
<gene>
    <name evidence="9" type="ORF">HNR05_000374</name>
</gene>
<evidence type="ECO:0000259" key="8">
    <source>
        <dbReference type="PROSITE" id="PS50893"/>
    </source>
</evidence>
<dbReference type="AlphaFoldDB" id="A0A7Z0EBQ4"/>
<comment type="subcellular location">
    <subcellularLocation>
        <location evidence="1">Cell membrane</location>
        <topology evidence="1">Peripheral membrane protein</topology>
    </subcellularLocation>
</comment>